<evidence type="ECO:0000256" key="2">
    <source>
        <dbReference type="ARBA" id="ARBA00022747"/>
    </source>
</evidence>
<sequence length="298" mass="33620">MQNIAQDAFMGISFPLPPKNEQQAIVRFLDAKTAQIDELIANKRQLIYILKEKRQTLISRTVTRGLPPEVAKVAGLEPTPKMKDSGVDWLDRLPTHWQILPMTKYLSEMSDYRGKTPEKTNEGVFLVTARNVRMGYIDYECSQEFVSPDEYHEIMRRGLPKVGDILFTTEAPLGNVALVDREDIALAQRIIRFRLRPSHFSSQFALYAMMADYFQSQLKSLSTGSTAEGLKASKLSVLRLVCPPPLEQKKIEHFLNTQCAGLDALVSTAEEAIQRLTEYRQAMITSAVTGKINVRGLV</sequence>
<feature type="domain" description="Type I restriction modification DNA specificity" evidence="4">
    <location>
        <begin position="162"/>
        <end position="260"/>
    </location>
</feature>
<evidence type="ECO:0000256" key="1">
    <source>
        <dbReference type="ARBA" id="ARBA00010923"/>
    </source>
</evidence>
<dbReference type="PANTHER" id="PTHR30408:SF12">
    <property type="entry name" value="TYPE I RESTRICTION ENZYME MJAVIII SPECIFICITY SUBUNIT"/>
    <property type="match status" value="1"/>
</dbReference>
<evidence type="ECO:0000313" key="5">
    <source>
        <dbReference type="EMBL" id="SES01783.1"/>
    </source>
</evidence>
<dbReference type="InterPro" id="IPR052021">
    <property type="entry name" value="Type-I_RS_S_subunit"/>
</dbReference>
<protein>
    <submittedName>
        <fullName evidence="5">Type I restriction enzyme, S subunit</fullName>
    </submittedName>
</protein>
<dbReference type="PANTHER" id="PTHR30408">
    <property type="entry name" value="TYPE-1 RESTRICTION ENZYME ECOKI SPECIFICITY PROTEIN"/>
    <property type="match status" value="1"/>
</dbReference>
<evidence type="ECO:0000259" key="4">
    <source>
        <dbReference type="Pfam" id="PF01420"/>
    </source>
</evidence>
<evidence type="ECO:0000256" key="3">
    <source>
        <dbReference type="ARBA" id="ARBA00023125"/>
    </source>
</evidence>
<organism evidence="5 6">
    <name type="scientific">Pseudomonas soli</name>
    <dbReference type="NCBI Taxonomy" id="1306993"/>
    <lineage>
        <taxon>Bacteria</taxon>
        <taxon>Pseudomonadati</taxon>
        <taxon>Pseudomonadota</taxon>
        <taxon>Gammaproteobacteria</taxon>
        <taxon>Pseudomonadales</taxon>
        <taxon>Pseudomonadaceae</taxon>
        <taxon>Pseudomonas</taxon>
    </lineage>
</organism>
<evidence type="ECO:0000313" key="6">
    <source>
        <dbReference type="Proteomes" id="UP000199221"/>
    </source>
</evidence>
<dbReference type="InterPro" id="IPR000055">
    <property type="entry name" value="Restrct_endonuc_typeI_TRD"/>
</dbReference>
<dbReference type="Proteomes" id="UP000199221">
    <property type="component" value="Unassembled WGS sequence"/>
</dbReference>
<dbReference type="SUPFAM" id="SSF116734">
    <property type="entry name" value="DNA methylase specificity domain"/>
    <property type="match status" value="2"/>
</dbReference>
<dbReference type="GO" id="GO:0009307">
    <property type="term" value="P:DNA restriction-modification system"/>
    <property type="evidence" value="ECO:0007669"/>
    <property type="project" value="UniProtKB-KW"/>
</dbReference>
<dbReference type="Pfam" id="PF01420">
    <property type="entry name" value="Methylase_S"/>
    <property type="match status" value="1"/>
</dbReference>
<comment type="similarity">
    <text evidence="1">Belongs to the type-I restriction system S methylase family.</text>
</comment>
<keyword evidence="3" id="KW-0238">DNA-binding</keyword>
<reference evidence="5 6" key="1">
    <citation type="submission" date="2016-10" db="EMBL/GenBank/DDBJ databases">
        <authorList>
            <person name="de Groot N.N."/>
        </authorList>
    </citation>
    <scope>NUCLEOTIDE SEQUENCE [LARGE SCALE GENOMIC DNA]</scope>
    <source>
        <strain evidence="5 6">LMG 27941</strain>
    </source>
</reference>
<accession>A0A1H9TYG2</accession>
<keyword evidence="2" id="KW-0680">Restriction system</keyword>
<gene>
    <name evidence="5" type="ORF">SAMN05216230_1179</name>
</gene>
<dbReference type="Gene3D" id="3.90.220.20">
    <property type="entry name" value="DNA methylase specificity domains"/>
    <property type="match status" value="2"/>
</dbReference>
<dbReference type="InterPro" id="IPR044946">
    <property type="entry name" value="Restrct_endonuc_typeI_TRD_sf"/>
</dbReference>
<name>A0A1H9TYG2_9PSED</name>
<dbReference type="EMBL" id="FOEQ01000017">
    <property type="protein sequence ID" value="SES01783.1"/>
    <property type="molecule type" value="Genomic_DNA"/>
</dbReference>
<dbReference type="GO" id="GO:0003677">
    <property type="term" value="F:DNA binding"/>
    <property type="evidence" value="ECO:0007669"/>
    <property type="project" value="UniProtKB-KW"/>
</dbReference>
<dbReference type="Gene3D" id="1.10.287.1120">
    <property type="entry name" value="Bipartite methylase S protein"/>
    <property type="match status" value="1"/>
</dbReference>
<dbReference type="AlphaFoldDB" id="A0A1H9TYG2"/>
<proteinExistence type="inferred from homology"/>